<name>G2JAX2_9BURK</name>
<dbReference type="Pfam" id="PF01381">
    <property type="entry name" value="HTH_3"/>
    <property type="match status" value="1"/>
</dbReference>
<dbReference type="SUPFAM" id="SSF47413">
    <property type="entry name" value="lambda repressor-like DNA-binding domains"/>
    <property type="match status" value="1"/>
</dbReference>
<evidence type="ECO:0000259" key="2">
    <source>
        <dbReference type="PROSITE" id="PS50943"/>
    </source>
</evidence>
<dbReference type="PANTHER" id="PTHR43236:SF1">
    <property type="entry name" value="BLL7220 PROTEIN"/>
    <property type="match status" value="1"/>
</dbReference>
<dbReference type="PANTHER" id="PTHR43236">
    <property type="entry name" value="ANTITOXIN HIGA1"/>
    <property type="match status" value="1"/>
</dbReference>
<dbReference type="EMBL" id="CAFB01000051">
    <property type="protein sequence ID" value="CCD29924.1"/>
    <property type="molecule type" value="Genomic_DNA"/>
</dbReference>
<protein>
    <submittedName>
        <fullName evidence="3">Putative Transcriptional regulator</fullName>
    </submittedName>
</protein>
<dbReference type="eggNOG" id="COG2856">
    <property type="taxonomic scope" value="Bacteria"/>
</dbReference>
<dbReference type="InterPro" id="IPR010359">
    <property type="entry name" value="IrrE_HExxH"/>
</dbReference>
<dbReference type="Pfam" id="PF06114">
    <property type="entry name" value="Peptidase_M78"/>
    <property type="match status" value="1"/>
</dbReference>
<comment type="similarity">
    <text evidence="1">Belongs to the short-chain fatty acyl-CoA assimilation regulator (ScfR) family.</text>
</comment>
<dbReference type="STRING" id="1070319.CAGGBEG34_330019"/>
<keyword evidence="4" id="KW-1185">Reference proteome</keyword>
<feature type="domain" description="HTH cro/C1-type" evidence="2">
    <location>
        <begin position="7"/>
        <end position="61"/>
    </location>
</feature>
<proteinExistence type="inferred from homology"/>
<dbReference type="PROSITE" id="PS50943">
    <property type="entry name" value="HTH_CROC1"/>
    <property type="match status" value="1"/>
</dbReference>
<organism evidence="3 4">
    <name type="scientific">Candidatus Glomeribacter gigasporarum BEG34</name>
    <dbReference type="NCBI Taxonomy" id="1070319"/>
    <lineage>
        <taxon>Bacteria</taxon>
        <taxon>Pseudomonadati</taxon>
        <taxon>Pseudomonadota</taxon>
        <taxon>Betaproteobacteria</taxon>
        <taxon>Burkholderiales</taxon>
        <taxon>Burkholderiaceae</taxon>
        <taxon>Candidatus Glomeribacter</taxon>
    </lineage>
</organism>
<dbReference type="eggNOG" id="COG1476">
    <property type="taxonomic scope" value="Bacteria"/>
</dbReference>
<dbReference type="GO" id="GO:0003677">
    <property type="term" value="F:DNA binding"/>
    <property type="evidence" value="ECO:0007669"/>
    <property type="project" value="InterPro"/>
</dbReference>
<reference evidence="3 4" key="1">
    <citation type="submission" date="2011-08" db="EMBL/GenBank/DDBJ databases">
        <title>The genome of the obligate endobacterium of an arbuscular mycorrhizal fungus reveals an interphylum network of nutritional interactions.</title>
        <authorList>
            <person name="Ghignone S."/>
            <person name="Salvioli A."/>
            <person name="Anca I."/>
            <person name="Lumini E."/>
            <person name="Ortu G."/>
            <person name="Petiti L."/>
            <person name="Cruveiller S."/>
            <person name="Bianciotto V."/>
            <person name="Piffanelli P."/>
            <person name="Lanfranco L."/>
            <person name="Bonfante P."/>
        </authorList>
    </citation>
    <scope>NUCLEOTIDE SEQUENCE [LARGE SCALE GENOMIC DNA]</scope>
    <source>
        <strain evidence="3 4">BEG34</strain>
    </source>
</reference>
<dbReference type="SMART" id="SM00530">
    <property type="entry name" value="HTH_XRE"/>
    <property type="match status" value="1"/>
</dbReference>
<dbReference type="InterPro" id="IPR010982">
    <property type="entry name" value="Lambda_DNA-bd_dom_sf"/>
</dbReference>
<accession>G2JAX2</accession>
<evidence type="ECO:0000256" key="1">
    <source>
        <dbReference type="ARBA" id="ARBA00007227"/>
    </source>
</evidence>
<dbReference type="InterPro" id="IPR052345">
    <property type="entry name" value="Rad_response_metalloprotease"/>
</dbReference>
<dbReference type="Gene3D" id="1.10.10.2910">
    <property type="match status" value="1"/>
</dbReference>
<evidence type="ECO:0000313" key="3">
    <source>
        <dbReference type="EMBL" id="CCD29924.1"/>
    </source>
</evidence>
<dbReference type="Gene3D" id="1.10.260.40">
    <property type="entry name" value="lambda repressor-like DNA-binding domains"/>
    <property type="match status" value="1"/>
</dbReference>
<comment type="caution">
    <text evidence="3">The sequence shown here is derived from an EMBL/GenBank/DDBJ whole genome shotgun (WGS) entry which is preliminary data.</text>
</comment>
<sequence length="370" mass="41664">MFNPSRLTLARKRRGLTMLKLASLIGVESRSISAYEKDEFRPENDRLATLAKVLRFPKSFFLGDDLDEPTPDVASFRALSKMTAGQRDMALGAGAIALMLNHWIEARFELPCAELLDLSREASPEAAAQTLRYLWGIGELPIKNVVHLLESKGVRVFSLSLDTTDVDAFSLWRQRTPFIFLNTRKSAEHARFDAAHELGHLVLHRHGSPQGREAEKEADTFASAFLMPRATLLTQVPRLTGLSPLIPLKKFWGVSLAALVYRLHKIGALSPWHYQMLYMELSSRGYRKKEPYEGQRETSQVLQKVFAALRHEGVTKKEMACDLCIPVEELEQLIFGLAITSLDGAGEVSRRSRSRNVTLRIVHPQNDTSQ</sequence>
<dbReference type="AlphaFoldDB" id="G2JAX2"/>
<dbReference type="CDD" id="cd00093">
    <property type="entry name" value="HTH_XRE"/>
    <property type="match status" value="1"/>
</dbReference>
<dbReference type="InterPro" id="IPR001387">
    <property type="entry name" value="Cro/C1-type_HTH"/>
</dbReference>
<evidence type="ECO:0000313" key="4">
    <source>
        <dbReference type="Proteomes" id="UP000054051"/>
    </source>
</evidence>
<gene>
    <name evidence="3" type="ORF">CAGGBEG34_330019</name>
</gene>
<dbReference type="Proteomes" id="UP000054051">
    <property type="component" value="Unassembled WGS sequence"/>
</dbReference>